<dbReference type="AlphaFoldDB" id="A0A084G8A2"/>
<dbReference type="EMBL" id="JOWA01000092">
    <property type="protein sequence ID" value="KEZ43564.1"/>
    <property type="molecule type" value="Genomic_DNA"/>
</dbReference>
<feature type="compositionally biased region" description="Low complexity" evidence="1">
    <location>
        <begin position="75"/>
        <end position="95"/>
    </location>
</feature>
<evidence type="ECO:0000313" key="3">
    <source>
        <dbReference type="Proteomes" id="UP000028545"/>
    </source>
</evidence>
<sequence>MASIDPAATADVLSKTLSEITEHSQIYIHPNAFPFATAAIRRILSLLTQALLATMSLAAGPLVDDRLGSLASAHPPTTDTTGGAPDPLAITNAALPPGPASSPPTGPNPVRRAAAARLHPS</sequence>
<protein>
    <submittedName>
        <fullName evidence="2">Uncharacterized protein</fullName>
    </submittedName>
</protein>
<dbReference type="GeneID" id="27723556"/>
<reference evidence="2 3" key="1">
    <citation type="journal article" date="2014" name="Genome Announc.">
        <title>Draft genome sequence of the pathogenic fungus Scedosporium apiospermum.</title>
        <authorList>
            <person name="Vandeputte P."/>
            <person name="Ghamrawi S."/>
            <person name="Rechenmann M."/>
            <person name="Iltis A."/>
            <person name="Giraud S."/>
            <person name="Fleury M."/>
            <person name="Thornton C."/>
            <person name="Delhaes L."/>
            <person name="Meyer W."/>
            <person name="Papon N."/>
            <person name="Bouchara J.P."/>
        </authorList>
    </citation>
    <scope>NUCLEOTIDE SEQUENCE [LARGE SCALE GENOMIC DNA]</scope>
    <source>
        <strain evidence="2 3">IHEM 14462</strain>
    </source>
</reference>
<evidence type="ECO:0000313" key="2">
    <source>
        <dbReference type="EMBL" id="KEZ43564.1"/>
    </source>
</evidence>
<keyword evidence="3" id="KW-1185">Reference proteome</keyword>
<feature type="region of interest" description="Disordered" evidence="1">
    <location>
        <begin position="67"/>
        <end position="121"/>
    </location>
</feature>
<dbReference type="KEGG" id="sapo:SAPIO_CDS4484"/>
<evidence type="ECO:0000256" key="1">
    <source>
        <dbReference type="SAM" id="MobiDB-lite"/>
    </source>
</evidence>
<feature type="compositionally biased region" description="Pro residues" evidence="1">
    <location>
        <begin position="96"/>
        <end position="107"/>
    </location>
</feature>
<organism evidence="2 3">
    <name type="scientific">Pseudallescheria apiosperma</name>
    <name type="common">Scedosporium apiospermum</name>
    <dbReference type="NCBI Taxonomy" id="563466"/>
    <lineage>
        <taxon>Eukaryota</taxon>
        <taxon>Fungi</taxon>
        <taxon>Dikarya</taxon>
        <taxon>Ascomycota</taxon>
        <taxon>Pezizomycotina</taxon>
        <taxon>Sordariomycetes</taxon>
        <taxon>Hypocreomycetidae</taxon>
        <taxon>Microascales</taxon>
        <taxon>Microascaceae</taxon>
        <taxon>Scedosporium</taxon>
    </lineage>
</organism>
<name>A0A084G8A2_PSEDA</name>
<gene>
    <name evidence="2" type="ORF">SAPIO_CDS4484</name>
</gene>
<accession>A0A084G8A2</accession>
<comment type="caution">
    <text evidence="2">The sequence shown here is derived from an EMBL/GenBank/DDBJ whole genome shotgun (WGS) entry which is preliminary data.</text>
</comment>
<dbReference type="HOGENOM" id="CLU_2039402_0_0_1"/>
<dbReference type="Proteomes" id="UP000028545">
    <property type="component" value="Unassembled WGS sequence"/>
</dbReference>
<dbReference type="VEuPathDB" id="FungiDB:SAPIO_CDS4484"/>
<dbReference type="RefSeq" id="XP_016643363.1">
    <property type="nucleotide sequence ID" value="XM_016787018.1"/>
</dbReference>
<proteinExistence type="predicted"/>